<name>A0A4R7NZ23_9GAMM</name>
<comment type="caution">
    <text evidence="3">The sequence shown here is derived from an EMBL/GenBank/DDBJ whole genome shotgun (WGS) entry which is preliminary data.</text>
</comment>
<dbReference type="SUPFAM" id="SSF75011">
    <property type="entry name" value="3-carboxy-cis,cis-mucoante lactonizing enzyme"/>
    <property type="match status" value="1"/>
</dbReference>
<evidence type="ECO:0000313" key="4">
    <source>
        <dbReference type="Proteomes" id="UP000295341"/>
    </source>
</evidence>
<proteinExistence type="inferred from homology"/>
<sequence>MKTLKQCFTAAATAAMLVTGLGQPAVADETCNSPYMSRLIKGQEQFLHVWTLGVKGMGDGSDKLVTVDSDPKSKTYGKVIHSLSVGGRGEAHHVGFSDDRKFIWAGRLDDSKIFIIDVGTDPAKPKVVKTITDFAAKTGYVGPHTYYAMPGRMLIQALSNTKDHSGVSGLAMYSNAGELIETYPMPKDQADIGGGDGYAYDIAINARKNVLLTSSFTGWTNYMMDFSKVLADPAAMKNFGNTMVIWDLKAMKPKKVLDVPGAPLEIRWNLAEGQDWAITSTALTSKLWLVKEDAKGEWQAKDVGNIGDPSKVPFPVDISINADGKGLWVNTFSDGTARFYDMTNPEKPKQVYEKVIGKQLNMVSQSWDGKRVYFTSSIFSLWDKKGADDEQFLKAYDWDGKELTKKFELDFYALKLGRAHHMKFSAKSDVASSDASLLTSRR</sequence>
<organism evidence="3 4">
    <name type="scientific">Panacagrimonas perspica</name>
    <dbReference type="NCBI Taxonomy" id="381431"/>
    <lineage>
        <taxon>Bacteria</taxon>
        <taxon>Pseudomonadati</taxon>
        <taxon>Pseudomonadota</taxon>
        <taxon>Gammaproteobacteria</taxon>
        <taxon>Nevskiales</taxon>
        <taxon>Nevskiaceae</taxon>
        <taxon>Panacagrimonas</taxon>
    </lineage>
</organism>
<feature type="chain" id="PRO_5030099499" evidence="2">
    <location>
        <begin position="28"/>
        <end position="442"/>
    </location>
</feature>
<reference evidence="3 4" key="1">
    <citation type="submission" date="2019-03" db="EMBL/GenBank/DDBJ databases">
        <title>Genomic Encyclopedia of Type Strains, Phase IV (KMG-IV): sequencing the most valuable type-strain genomes for metagenomic binning, comparative biology and taxonomic classification.</title>
        <authorList>
            <person name="Goeker M."/>
        </authorList>
    </citation>
    <scope>NUCLEOTIDE SEQUENCE [LARGE SCALE GENOMIC DNA]</scope>
    <source>
        <strain evidence="3 4">DSM 26377</strain>
    </source>
</reference>
<protein>
    <submittedName>
        <fullName evidence="3">Selenium-binding protein 1</fullName>
    </submittedName>
</protein>
<keyword evidence="2" id="KW-0732">Signal</keyword>
<dbReference type="Proteomes" id="UP000295341">
    <property type="component" value="Unassembled WGS sequence"/>
</dbReference>
<accession>A0A4R7NZ23</accession>
<feature type="signal peptide" evidence="2">
    <location>
        <begin position="1"/>
        <end position="27"/>
    </location>
</feature>
<dbReference type="GO" id="GO:0008430">
    <property type="term" value="F:selenium binding"/>
    <property type="evidence" value="ECO:0007669"/>
    <property type="project" value="InterPro"/>
</dbReference>
<dbReference type="InterPro" id="IPR008826">
    <property type="entry name" value="Se-bd"/>
</dbReference>
<evidence type="ECO:0000256" key="1">
    <source>
        <dbReference type="ARBA" id="ARBA00005606"/>
    </source>
</evidence>
<gene>
    <name evidence="3" type="ORF">DFR24_3523</name>
</gene>
<dbReference type="Pfam" id="PF05694">
    <property type="entry name" value="SBP56"/>
    <property type="match status" value="1"/>
</dbReference>
<evidence type="ECO:0000313" key="3">
    <source>
        <dbReference type="EMBL" id="TDU26497.1"/>
    </source>
</evidence>
<dbReference type="PANTHER" id="PTHR23300">
    <property type="entry name" value="METHANETHIOL OXIDASE"/>
    <property type="match status" value="1"/>
</dbReference>
<dbReference type="RefSeq" id="WP_210772547.1">
    <property type="nucleotide sequence ID" value="NZ_MWIN01000019.1"/>
</dbReference>
<dbReference type="AlphaFoldDB" id="A0A4R7NZ23"/>
<evidence type="ECO:0000256" key="2">
    <source>
        <dbReference type="SAM" id="SignalP"/>
    </source>
</evidence>
<dbReference type="EMBL" id="SOBT01000010">
    <property type="protein sequence ID" value="TDU26497.1"/>
    <property type="molecule type" value="Genomic_DNA"/>
</dbReference>
<dbReference type="PANTHER" id="PTHR23300:SF0">
    <property type="entry name" value="METHANETHIOL OXIDASE"/>
    <property type="match status" value="1"/>
</dbReference>
<keyword evidence="4" id="KW-1185">Reference proteome</keyword>
<comment type="similarity">
    <text evidence="1">Belongs to the selenium-binding protein family.</text>
</comment>